<reference evidence="1" key="1">
    <citation type="submission" date="2015-02" db="EMBL/GenBank/DDBJ databases">
        <title>Genome Assembly of Bacillaceae bacterium MTCC 8252.</title>
        <authorList>
            <person name="Verma A."/>
            <person name="Khatri I."/>
            <person name="Mual P."/>
            <person name="Subramanian S."/>
            <person name="Krishnamurthi S."/>
        </authorList>
    </citation>
    <scope>NUCLEOTIDE SEQUENCE [LARGE SCALE GENOMIC DNA]</scope>
    <source>
        <strain evidence="1">MTCC 8252</strain>
    </source>
</reference>
<name>A0A0F5HTX1_BACTR</name>
<keyword evidence="2" id="KW-1185">Reference proteome</keyword>
<organism evidence="1 2">
    <name type="scientific">Bacillus thermotolerans</name>
    <name type="common">Quasibacillus thermotolerans</name>
    <dbReference type="NCBI Taxonomy" id="1221996"/>
    <lineage>
        <taxon>Bacteria</taxon>
        <taxon>Bacillati</taxon>
        <taxon>Bacillota</taxon>
        <taxon>Bacilli</taxon>
        <taxon>Bacillales</taxon>
        <taxon>Bacillaceae</taxon>
        <taxon>Bacillus</taxon>
    </lineage>
</organism>
<protein>
    <submittedName>
        <fullName evidence="1">Uncharacterized protein</fullName>
    </submittedName>
</protein>
<gene>
    <name evidence="1" type="ORF">QY95_03171</name>
</gene>
<accession>A0A0F5HTX1</accession>
<proteinExistence type="predicted"/>
<dbReference type="RefSeq" id="WP_040047768.1">
    <property type="nucleotide sequence ID" value="NZ_JWIR02000062.1"/>
</dbReference>
<evidence type="ECO:0000313" key="1">
    <source>
        <dbReference type="EMBL" id="KKB36307.1"/>
    </source>
</evidence>
<sequence length="73" mass="8429">MSMEQTKHILETLMYYGDSQITQTFSKNQQKVLSVSYIKERRAFQLTYLTTSDTELYTDIPSTAQAIKKVIDG</sequence>
<dbReference type="EMBL" id="JWIR02000062">
    <property type="protein sequence ID" value="KKB36307.1"/>
    <property type="molecule type" value="Genomic_DNA"/>
</dbReference>
<evidence type="ECO:0000313" key="2">
    <source>
        <dbReference type="Proteomes" id="UP000031563"/>
    </source>
</evidence>
<dbReference type="AlphaFoldDB" id="A0A0F5HTX1"/>
<comment type="caution">
    <text evidence="1">The sequence shown here is derived from an EMBL/GenBank/DDBJ whole genome shotgun (WGS) entry which is preliminary data.</text>
</comment>
<dbReference type="Proteomes" id="UP000031563">
    <property type="component" value="Unassembled WGS sequence"/>
</dbReference>
<dbReference type="OrthoDB" id="2884326at2"/>